<feature type="region of interest" description="Disordered" evidence="1">
    <location>
        <begin position="1"/>
        <end position="56"/>
    </location>
</feature>
<name>A0A8X8GK52_ACIFI</name>
<reference evidence="2" key="1">
    <citation type="journal article" date="2021" name="ISME J.">
        <title>Genomic evolution of the class Acidithiobacillia: deep-branching Proteobacteria living in extreme acidic conditions.</title>
        <authorList>
            <person name="Moya-Beltran A."/>
            <person name="Beard S."/>
            <person name="Rojas-Villalobos C."/>
            <person name="Issotta F."/>
            <person name="Gallardo Y."/>
            <person name="Ulloa R."/>
            <person name="Giaveno A."/>
            <person name="Degli Esposti M."/>
            <person name="Johnson D.B."/>
            <person name="Quatrini R."/>
        </authorList>
    </citation>
    <scope>NUCLEOTIDE SEQUENCE</scope>
    <source>
        <strain evidence="2">DSM 583</strain>
    </source>
</reference>
<dbReference type="EMBL" id="JABBHS010000493">
    <property type="protein sequence ID" value="MBU2724683.1"/>
    <property type="molecule type" value="Genomic_DNA"/>
</dbReference>
<evidence type="ECO:0000256" key="1">
    <source>
        <dbReference type="SAM" id="MobiDB-lite"/>
    </source>
</evidence>
<organism evidence="2 3">
    <name type="scientific">Acidithiobacillus ferridurans</name>
    <dbReference type="NCBI Taxonomy" id="1232575"/>
    <lineage>
        <taxon>Bacteria</taxon>
        <taxon>Pseudomonadati</taxon>
        <taxon>Pseudomonadota</taxon>
        <taxon>Acidithiobacillia</taxon>
        <taxon>Acidithiobacillales</taxon>
        <taxon>Acidithiobacillaceae</taxon>
        <taxon>Acidithiobacillus</taxon>
    </lineage>
</organism>
<protein>
    <submittedName>
        <fullName evidence="2">Uncharacterized protein</fullName>
    </submittedName>
</protein>
<proteinExistence type="predicted"/>
<dbReference type="AlphaFoldDB" id="A0A8X8GK52"/>
<evidence type="ECO:0000313" key="2">
    <source>
        <dbReference type="EMBL" id="MBU2724683.1"/>
    </source>
</evidence>
<evidence type="ECO:0000313" key="3">
    <source>
        <dbReference type="Proteomes" id="UP000887300"/>
    </source>
</evidence>
<accession>A0A8X8GK52</accession>
<dbReference type="RefSeq" id="WP_126604276.1">
    <property type="nucleotide sequence ID" value="NZ_AP018795.1"/>
</dbReference>
<feature type="compositionally biased region" description="Basic and acidic residues" evidence="1">
    <location>
        <begin position="1"/>
        <end position="10"/>
    </location>
</feature>
<dbReference type="Proteomes" id="UP000887300">
    <property type="component" value="Unassembled WGS sequence"/>
</dbReference>
<gene>
    <name evidence="2" type="ORF">HF568_16130</name>
</gene>
<comment type="caution">
    <text evidence="2">The sequence shown here is derived from an EMBL/GenBank/DDBJ whole genome shotgun (WGS) entry which is preliminary data.</text>
</comment>
<sequence>MDKGSEKGADYRQINDQSQKSPGRLRHGPTGVGSHRKTSTVVAKTAKHSLPALDSPIKKNPNIRMVKALLK</sequence>